<feature type="compositionally biased region" description="Polar residues" evidence="1">
    <location>
        <begin position="77"/>
        <end position="89"/>
    </location>
</feature>
<dbReference type="Proteomes" id="UP001365405">
    <property type="component" value="Unassembled WGS sequence"/>
</dbReference>
<comment type="caution">
    <text evidence="3">The sequence shown here is derived from an EMBL/GenBank/DDBJ whole genome shotgun (WGS) entry which is preliminary data.</text>
</comment>
<dbReference type="PROSITE" id="PS50943">
    <property type="entry name" value="HTH_CROC1"/>
    <property type="match status" value="1"/>
</dbReference>
<evidence type="ECO:0000259" key="2">
    <source>
        <dbReference type="PROSITE" id="PS50943"/>
    </source>
</evidence>
<sequence length="131" mass="14190">MDYPLQLTSQLQPLLKSLRKSRNMTQAQLARHLGVVQSRVADIEREPGSVSVEQFMNILATLGAQLVVRETEPLTLPSASGRFQDTQTPAHPAGPDDKLPQASAPPSRQERPSSAAPHPDDAPGAPPRGQW</sequence>
<dbReference type="SUPFAM" id="SSF47413">
    <property type="entry name" value="lambda repressor-like DNA-binding domains"/>
    <property type="match status" value="1"/>
</dbReference>
<dbReference type="CDD" id="cd00093">
    <property type="entry name" value="HTH_XRE"/>
    <property type="match status" value="1"/>
</dbReference>
<gene>
    <name evidence="3" type="ORF">AACH10_04955</name>
</gene>
<dbReference type="Gene3D" id="1.10.260.40">
    <property type="entry name" value="lambda repressor-like DNA-binding domains"/>
    <property type="match status" value="1"/>
</dbReference>
<evidence type="ECO:0000256" key="1">
    <source>
        <dbReference type="SAM" id="MobiDB-lite"/>
    </source>
</evidence>
<dbReference type="SMART" id="SM00530">
    <property type="entry name" value="HTH_XRE"/>
    <property type="match status" value="1"/>
</dbReference>
<dbReference type="InterPro" id="IPR001387">
    <property type="entry name" value="Cro/C1-type_HTH"/>
</dbReference>
<evidence type="ECO:0000313" key="3">
    <source>
        <dbReference type="EMBL" id="MEK8049581.1"/>
    </source>
</evidence>
<proteinExistence type="predicted"/>
<accession>A0ABU9CD41</accession>
<dbReference type="InterPro" id="IPR010982">
    <property type="entry name" value="Lambda_DNA-bd_dom_sf"/>
</dbReference>
<organism evidence="3 4">
    <name type="scientific">Pseudaquabacterium inlustre</name>
    <dbReference type="NCBI Taxonomy" id="2984192"/>
    <lineage>
        <taxon>Bacteria</taxon>
        <taxon>Pseudomonadati</taxon>
        <taxon>Pseudomonadota</taxon>
        <taxon>Betaproteobacteria</taxon>
        <taxon>Burkholderiales</taxon>
        <taxon>Sphaerotilaceae</taxon>
        <taxon>Pseudaquabacterium</taxon>
    </lineage>
</organism>
<dbReference type="Pfam" id="PF01381">
    <property type="entry name" value="HTH_3"/>
    <property type="match status" value="1"/>
</dbReference>
<feature type="region of interest" description="Disordered" evidence="1">
    <location>
        <begin position="77"/>
        <end position="131"/>
    </location>
</feature>
<dbReference type="RefSeq" id="WP_341409262.1">
    <property type="nucleotide sequence ID" value="NZ_JBBUTH010000002.1"/>
</dbReference>
<protein>
    <submittedName>
        <fullName evidence="3">Helix-turn-helix domain-containing protein</fullName>
    </submittedName>
</protein>
<reference evidence="3 4" key="1">
    <citation type="submission" date="2024-04" db="EMBL/GenBank/DDBJ databases">
        <title>Novel species of the genus Ideonella isolated from streams.</title>
        <authorList>
            <person name="Lu H."/>
        </authorList>
    </citation>
    <scope>NUCLEOTIDE SEQUENCE [LARGE SCALE GENOMIC DNA]</scope>
    <source>
        <strain evidence="3 4">DXS22W</strain>
    </source>
</reference>
<dbReference type="EMBL" id="JBBUTH010000002">
    <property type="protein sequence ID" value="MEK8049581.1"/>
    <property type="molecule type" value="Genomic_DNA"/>
</dbReference>
<evidence type="ECO:0000313" key="4">
    <source>
        <dbReference type="Proteomes" id="UP001365405"/>
    </source>
</evidence>
<keyword evidence="4" id="KW-1185">Reference proteome</keyword>
<name>A0ABU9CD41_9BURK</name>
<feature type="domain" description="HTH cro/C1-type" evidence="2">
    <location>
        <begin position="15"/>
        <end position="69"/>
    </location>
</feature>